<proteinExistence type="inferred from homology"/>
<dbReference type="InterPro" id="IPR007627">
    <property type="entry name" value="RNA_pol_sigma70_r2"/>
</dbReference>
<evidence type="ECO:0000313" key="7">
    <source>
        <dbReference type="EMBL" id="SFE95619.1"/>
    </source>
</evidence>
<keyword evidence="2" id="KW-0805">Transcription regulation</keyword>
<dbReference type="EMBL" id="FONQ01000006">
    <property type="protein sequence ID" value="SFE95619.1"/>
    <property type="molecule type" value="Genomic_DNA"/>
</dbReference>
<reference evidence="8" key="1">
    <citation type="submission" date="2016-10" db="EMBL/GenBank/DDBJ databases">
        <authorList>
            <person name="Varghese N."/>
            <person name="Submissions S."/>
        </authorList>
    </citation>
    <scope>NUCLEOTIDE SEQUENCE [LARGE SCALE GENOMIC DNA]</scope>
    <source>
        <strain evidence="8">CGMCC 1.9227</strain>
    </source>
</reference>
<sequence length="173" mass="20140">MTIHSLSKTCDKIIFSIFFKSHAKALRNFLFYKYGNKDQADDITQEAFIKLWQNCAAVPIEKAKSYIYTIANNSSLNEIAHQKVVLQYEKNFVGHDNTNETPEFILEEKQFKSKLLKSIENLKETQRVAFLMHRIDGKKYSEIAAELNISVKAVEKRIHLALIELRKEIDMIK</sequence>
<dbReference type="SUPFAM" id="SSF88659">
    <property type="entry name" value="Sigma3 and sigma4 domains of RNA polymerase sigma factors"/>
    <property type="match status" value="1"/>
</dbReference>
<dbReference type="PANTHER" id="PTHR43133:SF46">
    <property type="entry name" value="RNA POLYMERASE SIGMA-70 FACTOR ECF SUBFAMILY"/>
    <property type="match status" value="1"/>
</dbReference>
<dbReference type="GO" id="GO:0003677">
    <property type="term" value="F:DNA binding"/>
    <property type="evidence" value="ECO:0007669"/>
    <property type="project" value="InterPro"/>
</dbReference>
<dbReference type="InterPro" id="IPR013249">
    <property type="entry name" value="RNA_pol_sigma70_r4_t2"/>
</dbReference>
<dbReference type="InterPro" id="IPR013324">
    <property type="entry name" value="RNA_pol_sigma_r3/r4-like"/>
</dbReference>
<gene>
    <name evidence="7" type="ORF">SAMN04488131_106103</name>
</gene>
<dbReference type="OrthoDB" id="659855at2"/>
<dbReference type="Gene3D" id="1.10.1740.10">
    <property type="match status" value="1"/>
</dbReference>
<organism evidence="7 8">
    <name type="scientific">Flavobacterium xueshanense</name>
    <dbReference type="NCBI Taxonomy" id="935223"/>
    <lineage>
        <taxon>Bacteria</taxon>
        <taxon>Pseudomonadati</taxon>
        <taxon>Bacteroidota</taxon>
        <taxon>Flavobacteriia</taxon>
        <taxon>Flavobacteriales</taxon>
        <taxon>Flavobacteriaceae</taxon>
        <taxon>Flavobacterium</taxon>
    </lineage>
</organism>
<keyword evidence="3" id="KW-0731">Sigma factor</keyword>
<dbReference type="Pfam" id="PF08281">
    <property type="entry name" value="Sigma70_r4_2"/>
    <property type="match status" value="1"/>
</dbReference>
<dbReference type="InterPro" id="IPR013325">
    <property type="entry name" value="RNA_pol_sigma_r2"/>
</dbReference>
<evidence type="ECO:0000256" key="3">
    <source>
        <dbReference type="ARBA" id="ARBA00023082"/>
    </source>
</evidence>
<evidence type="ECO:0000256" key="4">
    <source>
        <dbReference type="ARBA" id="ARBA00023163"/>
    </source>
</evidence>
<evidence type="ECO:0000256" key="2">
    <source>
        <dbReference type="ARBA" id="ARBA00023015"/>
    </source>
</evidence>
<evidence type="ECO:0000256" key="1">
    <source>
        <dbReference type="ARBA" id="ARBA00010641"/>
    </source>
</evidence>
<dbReference type="NCBIfam" id="TIGR02937">
    <property type="entry name" value="sigma70-ECF"/>
    <property type="match status" value="1"/>
</dbReference>
<dbReference type="STRING" id="935223.SAMN04488131_106103"/>
<evidence type="ECO:0000313" key="8">
    <source>
        <dbReference type="Proteomes" id="UP000198596"/>
    </source>
</evidence>
<dbReference type="RefSeq" id="WP_091204640.1">
    <property type="nucleotide sequence ID" value="NZ_FONQ01000006.1"/>
</dbReference>
<keyword evidence="4" id="KW-0804">Transcription</keyword>
<name>A0A1I2ES04_9FLAO</name>
<comment type="similarity">
    <text evidence="1">Belongs to the sigma-70 factor family. ECF subfamily.</text>
</comment>
<dbReference type="GO" id="GO:0006352">
    <property type="term" value="P:DNA-templated transcription initiation"/>
    <property type="evidence" value="ECO:0007669"/>
    <property type="project" value="InterPro"/>
</dbReference>
<keyword evidence="8" id="KW-1185">Reference proteome</keyword>
<dbReference type="GO" id="GO:0016987">
    <property type="term" value="F:sigma factor activity"/>
    <property type="evidence" value="ECO:0007669"/>
    <property type="project" value="UniProtKB-KW"/>
</dbReference>
<accession>A0A1I2ES04</accession>
<evidence type="ECO:0000259" key="5">
    <source>
        <dbReference type="Pfam" id="PF04542"/>
    </source>
</evidence>
<evidence type="ECO:0000259" key="6">
    <source>
        <dbReference type="Pfam" id="PF08281"/>
    </source>
</evidence>
<dbReference type="Gene3D" id="1.10.10.10">
    <property type="entry name" value="Winged helix-like DNA-binding domain superfamily/Winged helix DNA-binding domain"/>
    <property type="match status" value="1"/>
</dbReference>
<dbReference type="AlphaFoldDB" id="A0A1I2ES04"/>
<dbReference type="InterPro" id="IPR039425">
    <property type="entry name" value="RNA_pol_sigma-70-like"/>
</dbReference>
<dbReference type="InterPro" id="IPR014284">
    <property type="entry name" value="RNA_pol_sigma-70_dom"/>
</dbReference>
<dbReference type="PANTHER" id="PTHR43133">
    <property type="entry name" value="RNA POLYMERASE ECF-TYPE SIGMA FACTO"/>
    <property type="match status" value="1"/>
</dbReference>
<feature type="domain" description="RNA polymerase sigma-70 region 2" evidence="5">
    <location>
        <begin position="19"/>
        <end position="83"/>
    </location>
</feature>
<dbReference type="CDD" id="cd06171">
    <property type="entry name" value="Sigma70_r4"/>
    <property type="match status" value="1"/>
</dbReference>
<dbReference type="Pfam" id="PF04542">
    <property type="entry name" value="Sigma70_r2"/>
    <property type="match status" value="1"/>
</dbReference>
<dbReference type="SUPFAM" id="SSF88946">
    <property type="entry name" value="Sigma2 domain of RNA polymerase sigma factors"/>
    <property type="match status" value="1"/>
</dbReference>
<protein>
    <submittedName>
        <fullName evidence="7">RNA polymerase sigma-70 factor, ECF subfamily</fullName>
    </submittedName>
</protein>
<dbReference type="InterPro" id="IPR036388">
    <property type="entry name" value="WH-like_DNA-bd_sf"/>
</dbReference>
<dbReference type="Proteomes" id="UP000198596">
    <property type="component" value="Unassembled WGS sequence"/>
</dbReference>
<feature type="domain" description="RNA polymerase sigma factor 70 region 4 type 2" evidence="6">
    <location>
        <begin position="114"/>
        <end position="163"/>
    </location>
</feature>